<gene>
    <name evidence="6" type="ORF">KXJ70_04985</name>
</gene>
<dbReference type="Proteomes" id="UP001166291">
    <property type="component" value="Unassembled WGS sequence"/>
</dbReference>
<organism evidence="6 7">
    <name type="scientific">Zhongshania aquimaris</name>
    <dbReference type="NCBI Taxonomy" id="2857107"/>
    <lineage>
        <taxon>Bacteria</taxon>
        <taxon>Pseudomonadati</taxon>
        <taxon>Pseudomonadota</taxon>
        <taxon>Gammaproteobacteria</taxon>
        <taxon>Cellvibrionales</taxon>
        <taxon>Spongiibacteraceae</taxon>
        <taxon>Zhongshania</taxon>
    </lineage>
</organism>
<evidence type="ECO:0000259" key="5">
    <source>
        <dbReference type="PROSITE" id="PS50977"/>
    </source>
</evidence>
<reference evidence="6" key="1">
    <citation type="submission" date="2021-07" db="EMBL/GenBank/DDBJ databases">
        <title>Zhongshania sp. CAU 1632 isolated from seawater.</title>
        <authorList>
            <person name="Kim W."/>
        </authorList>
    </citation>
    <scope>NUCLEOTIDE SEQUENCE</scope>
    <source>
        <strain evidence="6">CAU 1632</strain>
    </source>
</reference>
<proteinExistence type="predicted"/>
<keyword evidence="2 4" id="KW-0238">DNA-binding</keyword>
<feature type="domain" description="HTH tetR-type" evidence="5">
    <location>
        <begin position="5"/>
        <end position="65"/>
    </location>
</feature>
<sequence>MAKTALNKQSYIDAALALISEEGFDKVSMRNVAAKLGVSAMAMYKHFPNKEALLSSALDDFIGRANVLPDADMNWDQWLVECAKRMFMALSDEIDWVPLLGALRPGEQAAMVTDQFIAKLRRAGFSAGQATDAYFAVIQSVIGAACLQVSLRIEKHATKNVDGVKVQNSRLQIECSLELLIAALRLQLNESKNERTA</sequence>
<evidence type="ECO:0000313" key="6">
    <source>
        <dbReference type="EMBL" id="MBW2940117.1"/>
    </source>
</evidence>
<name>A0ABS6VP75_9GAMM</name>
<feature type="DNA-binding region" description="H-T-H motif" evidence="4">
    <location>
        <begin position="28"/>
        <end position="47"/>
    </location>
</feature>
<protein>
    <submittedName>
        <fullName evidence="6">TetR family transcriptional regulator</fullName>
    </submittedName>
</protein>
<dbReference type="PANTHER" id="PTHR30055:SF151">
    <property type="entry name" value="TRANSCRIPTIONAL REGULATORY PROTEIN"/>
    <property type="match status" value="1"/>
</dbReference>
<evidence type="ECO:0000256" key="1">
    <source>
        <dbReference type="ARBA" id="ARBA00023015"/>
    </source>
</evidence>
<evidence type="ECO:0000256" key="4">
    <source>
        <dbReference type="PROSITE-ProRule" id="PRU00335"/>
    </source>
</evidence>
<accession>A0ABS6VP75</accession>
<dbReference type="InterPro" id="IPR001647">
    <property type="entry name" value="HTH_TetR"/>
</dbReference>
<keyword evidence="3" id="KW-0804">Transcription</keyword>
<dbReference type="RefSeq" id="WP_219042339.1">
    <property type="nucleotide sequence ID" value="NZ_JAHWDQ010000001.1"/>
</dbReference>
<dbReference type="PANTHER" id="PTHR30055">
    <property type="entry name" value="HTH-TYPE TRANSCRIPTIONAL REGULATOR RUTR"/>
    <property type="match status" value="1"/>
</dbReference>
<keyword evidence="1" id="KW-0805">Transcription regulation</keyword>
<dbReference type="Pfam" id="PF00440">
    <property type="entry name" value="TetR_N"/>
    <property type="match status" value="1"/>
</dbReference>
<keyword evidence="7" id="KW-1185">Reference proteome</keyword>
<evidence type="ECO:0000256" key="2">
    <source>
        <dbReference type="ARBA" id="ARBA00023125"/>
    </source>
</evidence>
<comment type="caution">
    <text evidence="6">The sequence shown here is derived from an EMBL/GenBank/DDBJ whole genome shotgun (WGS) entry which is preliminary data.</text>
</comment>
<dbReference type="PROSITE" id="PS50977">
    <property type="entry name" value="HTH_TETR_2"/>
    <property type="match status" value="1"/>
</dbReference>
<evidence type="ECO:0000256" key="3">
    <source>
        <dbReference type="ARBA" id="ARBA00023163"/>
    </source>
</evidence>
<dbReference type="InterPro" id="IPR050109">
    <property type="entry name" value="HTH-type_TetR-like_transc_reg"/>
</dbReference>
<dbReference type="EMBL" id="JAHWDQ010000001">
    <property type="protein sequence ID" value="MBW2940117.1"/>
    <property type="molecule type" value="Genomic_DNA"/>
</dbReference>
<evidence type="ECO:0000313" key="7">
    <source>
        <dbReference type="Proteomes" id="UP001166291"/>
    </source>
</evidence>